<feature type="signal peptide" evidence="1">
    <location>
        <begin position="1"/>
        <end position="24"/>
    </location>
</feature>
<feature type="chain" id="PRO_5031554903" description="Sulfotransferase domain-containing protein" evidence="1">
    <location>
        <begin position="25"/>
        <end position="396"/>
    </location>
</feature>
<sequence>MPCFYRPLFLLCVAAVTLILRANMDPPVMSMHAVIEQLSSRNSSIPAVLPSSLSIVDAWSPNSNAETGGFDWNDAKSCLCPNSSPRHSEFGLTLFKLARYEIGLNITGRNETDEEEFVRTFFLFPPKFSIFRDPMHGNASVIYVGDLKVASHQIRHSLRALGLREEELDLSSMKRKRTSPDACVITAVRDPVEHFLSGYSEHEYRTAMFAETRGLVDEMRVRYKSHRYGEPRRFEQLVEDFLADPGFFLFKKRSEELAYTKLLRHMWGQSRILTVLEGLGLNLTSYLPSIKNITEEWYEFVLESCPSAAERVLEFRRRHNRPMEISGQHESSKDLFHFRRAANAVWADRGPTARALCALHAIDYACFDRLPKGIHVLCAEVYSGGHFLDEIRKGCE</sequence>
<dbReference type="EMBL" id="HBKQ01017211">
    <property type="protein sequence ID" value="CAE2230160.1"/>
    <property type="molecule type" value="Transcribed_RNA"/>
</dbReference>
<reference evidence="2" key="1">
    <citation type="submission" date="2021-01" db="EMBL/GenBank/DDBJ databases">
        <authorList>
            <person name="Corre E."/>
            <person name="Pelletier E."/>
            <person name="Niang G."/>
            <person name="Scheremetjew M."/>
            <person name="Finn R."/>
            <person name="Kale V."/>
            <person name="Holt S."/>
            <person name="Cochrane G."/>
            <person name="Meng A."/>
            <person name="Brown T."/>
            <person name="Cohen L."/>
        </authorList>
    </citation>
    <scope>NUCLEOTIDE SEQUENCE</scope>
    <source>
        <strain evidence="2">Isolate 1302-5</strain>
    </source>
</reference>
<protein>
    <recommendedName>
        <fullName evidence="3">Sulfotransferase domain-containing protein</fullName>
    </recommendedName>
</protein>
<proteinExistence type="predicted"/>
<evidence type="ECO:0000256" key="1">
    <source>
        <dbReference type="SAM" id="SignalP"/>
    </source>
</evidence>
<dbReference type="AlphaFoldDB" id="A0A7S4MLW4"/>
<evidence type="ECO:0000313" key="2">
    <source>
        <dbReference type="EMBL" id="CAE2230160.1"/>
    </source>
</evidence>
<gene>
    <name evidence="2" type="ORF">OAUR00152_LOCUS11622</name>
</gene>
<organism evidence="2">
    <name type="scientific">Odontella aurita</name>
    <dbReference type="NCBI Taxonomy" id="265563"/>
    <lineage>
        <taxon>Eukaryota</taxon>
        <taxon>Sar</taxon>
        <taxon>Stramenopiles</taxon>
        <taxon>Ochrophyta</taxon>
        <taxon>Bacillariophyta</taxon>
        <taxon>Mediophyceae</taxon>
        <taxon>Biddulphiophycidae</taxon>
        <taxon>Eupodiscales</taxon>
        <taxon>Odontellaceae</taxon>
        <taxon>Odontella</taxon>
    </lineage>
</organism>
<keyword evidence="1" id="KW-0732">Signal</keyword>
<name>A0A7S4MLW4_9STRA</name>
<accession>A0A7S4MLW4</accession>
<evidence type="ECO:0008006" key="3">
    <source>
        <dbReference type="Google" id="ProtNLM"/>
    </source>
</evidence>